<dbReference type="WBParaSite" id="GPLIN_000068600">
    <property type="protein sequence ID" value="GPLIN_000068600"/>
    <property type="gene ID" value="GPLIN_000068600"/>
</dbReference>
<name>A0A183BJA7_GLOPA</name>
<sequence>MPRIHAHGTGILNDSSKIAEAKGRRVKWRCRKQSETRHSRICSRDARRNLPVLKHIDGLQFYDEPDYTLIISILRNHLILSAINEHPFDWEIPPAELRSQRGVPLTKIKTSTSSSSAICRR</sequence>
<evidence type="ECO:0000313" key="1">
    <source>
        <dbReference type="Proteomes" id="UP000050741"/>
    </source>
</evidence>
<organism evidence="1 2">
    <name type="scientific">Globodera pallida</name>
    <name type="common">Potato cyst nematode worm</name>
    <name type="synonym">Heterodera pallida</name>
    <dbReference type="NCBI Taxonomy" id="36090"/>
    <lineage>
        <taxon>Eukaryota</taxon>
        <taxon>Metazoa</taxon>
        <taxon>Ecdysozoa</taxon>
        <taxon>Nematoda</taxon>
        <taxon>Chromadorea</taxon>
        <taxon>Rhabditida</taxon>
        <taxon>Tylenchina</taxon>
        <taxon>Tylenchomorpha</taxon>
        <taxon>Tylenchoidea</taxon>
        <taxon>Heteroderidae</taxon>
        <taxon>Heteroderinae</taxon>
        <taxon>Globodera</taxon>
    </lineage>
</organism>
<reference evidence="2" key="3">
    <citation type="submission" date="2016-06" db="UniProtKB">
        <authorList>
            <consortium name="WormBaseParasite"/>
        </authorList>
    </citation>
    <scope>IDENTIFICATION</scope>
</reference>
<protein>
    <submittedName>
        <fullName evidence="2">Transposase</fullName>
    </submittedName>
</protein>
<accession>A0A183BJA7</accession>
<reference evidence="1" key="2">
    <citation type="submission" date="2014-05" db="EMBL/GenBank/DDBJ databases">
        <title>The genome and life-stage specific transcriptomes of Globodera pallida elucidate key aspects of plant parasitism by a cyst nematode.</title>
        <authorList>
            <person name="Cotton J.A."/>
            <person name="Lilley C.J."/>
            <person name="Jones L.M."/>
            <person name="Kikuchi T."/>
            <person name="Reid A.J."/>
            <person name="Thorpe P."/>
            <person name="Tsai I.J."/>
            <person name="Beasley H."/>
            <person name="Blok V."/>
            <person name="Cock P.J.A."/>
            <person name="Van den Akker S.E."/>
            <person name="Holroyd N."/>
            <person name="Hunt M."/>
            <person name="Mantelin S."/>
            <person name="Naghra H."/>
            <person name="Pain A."/>
            <person name="Palomares-Rius J.E."/>
            <person name="Zarowiecki M."/>
            <person name="Berriman M."/>
            <person name="Jones J.T."/>
            <person name="Urwin P.E."/>
        </authorList>
    </citation>
    <scope>NUCLEOTIDE SEQUENCE [LARGE SCALE GENOMIC DNA]</scope>
    <source>
        <strain evidence="1">Lindley</strain>
    </source>
</reference>
<reference evidence="1" key="1">
    <citation type="submission" date="2013-12" db="EMBL/GenBank/DDBJ databases">
        <authorList>
            <person name="Aslett M."/>
        </authorList>
    </citation>
    <scope>NUCLEOTIDE SEQUENCE [LARGE SCALE GENOMIC DNA]</scope>
    <source>
        <strain evidence="1">Lindley</strain>
    </source>
</reference>
<dbReference type="Proteomes" id="UP000050741">
    <property type="component" value="Unassembled WGS sequence"/>
</dbReference>
<proteinExistence type="predicted"/>
<keyword evidence="1" id="KW-1185">Reference proteome</keyword>
<dbReference type="AlphaFoldDB" id="A0A183BJA7"/>
<evidence type="ECO:0000313" key="2">
    <source>
        <dbReference type="WBParaSite" id="GPLIN_000068600"/>
    </source>
</evidence>